<evidence type="ECO:0000313" key="10">
    <source>
        <dbReference type="Proteomes" id="UP001583193"/>
    </source>
</evidence>
<keyword evidence="10" id="KW-1185">Reference proteome</keyword>
<comment type="catalytic activity">
    <reaction evidence="1 8">
        <text>Random hydrolysis of (1-&gt;6)-alpha-D-mannosidic linkages in unbranched (1-&gt;6)-mannans.</text>
        <dbReference type="EC" id="3.2.1.101"/>
    </reaction>
</comment>
<gene>
    <name evidence="9" type="ORF">Plec18167_001529</name>
</gene>
<sequence>MRSFLRLSRKLRVWSFISLTLIFFLGLKVNAIELNLDDPESIKQAASTIAWDMVHYYTGNNTGDVPGNLPDPYYWWEAGAMFGSLVQYWAYTGDSSYNDITMQALLHQAGPTGDFMPENQTRTEGNDDQGFWAFSAMTAAERNFPDPPKDKPQWLAMAQAVFNQQASRWDNQTCGGGLHWQIFAFNNGYTYRNSIANGCFFNIAARLARYTGNATYAEWAAKTWDWVQSVGLIGPKYEVFDGTDEKGNCTSLNHIEWTYNNGVFLHGAAHMYNYTNGSAEWKTRVDGLLASQSIFYLKNIMYEVACELINDCQTDQFSFKAYLARWMGEVMQIAPYTYDTIMAKLRPTAQAAAAQCVGGKRGSSCGMKWTTGTYDGTDGVGQQMSALEVIQASLAPLVSGPVTTVTGTSKGNAAAGTGDQATKDPTVLKPVTSGDRVGAAILTTAILSGIFSCSYIMIA</sequence>
<dbReference type="EC" id="3.2.1.101" evidence="3 8"/>
<dbReference type="PANTHER" id="PTHR12145:SF36">
    <property type="entry name" value="MANNAN ENDO-1,6-ALPHA-MANNOSIDASE DCW1"/>
    <property type="match status" value="1"/>
</dbReference>
<evidence type="ECO:0000256" key="6">
    <source>
        <dbReference type="ARBA" id="ARBA00023180"/>
    </source>
</evidence>
<dbReference type="PANTHER" id="PTHR12145">
    <property type="entry name" value="MANNAN ENDO-1,6-ALPHA-MANNOSIDASE DCW1"/>
    <property type="match status" value="1"/>
</dbReference>
<organism evidence="9 10">
    <name type="scientific">Paecilomyces lecythidis</name>
    <dbReference type="NCBI Taxonomy" id="3004212"/>
    <lineage>
        <taxon>Eukaryota</taxon>
        <taxon>Fungi</taxon>
        <taxon>Dikarya</taxon>
        <taxon>Ascomycota</taxon>
        <taxon>Pezizomycotina</taxon>
        <taxon>Eurotiomycetes</taxon>
        <taxon>Eurotiomycetidae</taxon>
        <taxon>Eurotiales</taxon>
        <taxon>Thermoascaceae</taxon>
        <taxon>Paecilomyces</taxon>
    </lineage>
</organism>
<dbReference type="InterPro" id="IPR014480">
    <property type="entry name" value="Mannan-1_6-alpha_mannosidase"/>
</dbReference>
<dbReference type="Pfam" id="PF03663">
    <property type="entry name" value="Glyco_hydro_76"/>
    <property type="match status" value="1"/>
</dbReference>
<evidence type="ECO:0000256" key="5">
    <source>
        <dbReference type="ARBA" id="ARBA00022801"/>
    </source>
</evidence>
<reference evidence="9 10" key="1">
    <citation type="journal article" date="2024" name="IMA Fungus">
        <title>IMA Genome - F19 : A genome assembly and annotation guide to empower mycologists, including annotated draft genome sequences of Ceratocystis pirilliformis, Diaporthe australafricana, Fusarium ophioides, Paecilomyces lecythidis, and Sporothrix stenoceras.</title>
        <authorList>
            <person name="Aylward J."/>
            <person name="Wilson A.M."/>
            <person name="Visagie C.M."/>
            <person name="Spraker J."/>
            <person name="Barnes I."/>
            <person name="Buitendag C."/>
            <person name="Ceriani C."/>
            <person name="Del Mar Angel L."/>
            <person name="du Plessis D."/>
            <person name="Fuchs T."/>
            <person name="Gasser K."/>
            <person name="Kramer D."/>
            <person name="Li W."/>
            <person name="Munsamy K."/>
            <person name="Piso A."/>
            <person name="Price J.L."/>
            <person name="Sonnekus B."/>
            <person name="Thomas C."/>
            <person name="van der Nest A."/>
            <person name="van Dijk A."/>
            <person name="van Heerden A."/>
            <person name="van Vuuren N."/>
            <person name="Yilmaz N."/>
            <person name="Duong T.A."/>
            <person name="van der Merwe N.A."/>
            <person name="Wingfield M.J."/>
            <person name="Wingfield B.D."/>
        </authorList>
    </citation>
    <scope>NUCLEOTIDE SEQUENCE [LARGE SCALE GENOMIC DNA]</scope>
    <source>
        <strain evidence="9 10">CMW 18167</strain>
    </source>
</reference>
<proteinExistence type="inferred from homology"/>
<dbReference type="PIRSF" id="PIRSF016302">
    <property type="entry name" value="Man_a_manosd"/>
    <property type="match status" value="1"/>
</dbReference>
<evidence type="ECO:0000256" key="7">
    <source>
        <dbReference type="ARBA" id="ARBA00023295"/>
    </source>
</evidence>
<dbReference type="InterPro" id="IPR005198">
    <property type="entry name" value="Glyco_hydro_76"/>
</dbReference>
<evidence type="ECO:0000256" key="3">
    <source>
        <dbReference type="ARBA" id="ARBA00012350"/>
    </source>
</evidence>
<keyword evidence="4" id="KW-0732">Signal</keyword>
<dbReference type="SUPFAM" id="SSF48208">
    <property type="entry name" value="Six-hairpin glycosidases"/>
    <property type="match status" value="1"/>
</dbReference>
<evidence type="ECO:0000256" key="2">
    <source>
        <dbReference type="ARBA" id="ARBA00009699"/>
    </source>
</evidence>
<keyword evidence="6" id="KW-0325">Glycoprotein</keyword>
<protein>
    <recommendedName>
        <fullName evidence="3 8">Mannan endo-1,6-alpha-mannosidase</fullName>
        <ecNumber evidence="3 8">3.2.1.101</ecNumber>
    </recommendedName>
</protein>
<accession>A0ABR3Y994</accession>
<dbReference type="Gene3D" id="1.50.10.20">
    <property type="match status" value="1"/>
</dbReference>
<evidence type="ECO:0000313" key="9">
    <source>
        <dbReference type="EMBL" id="KAL1884873.1"/>
    </source>
</evidence>
<keyword evidence="5 8" id="KW-0378">Hydrolase</keyword>
<name>A0ABR3Y994_9EURO</name>
<comment type="similarity">
    <text evidence="2 8">Belongs to the glycosyl hydrolase 76 family.</text>
</comment>
<evidence type="ECO:0000256" key="4">
    <source>
        <dbReference type="ARBA" id="ARBA00022729"/>
    </source>
</evidence>
<comment type="caution">
    <text evidence="9">The sequence shown here is derived from an EMBL/GenBank/DDBJ whole genome shotgun (WGS) entry which is preliminary data.</text>
</comment>
<evidence type="ECO:0000256" key="1">
    <source>
        <dbReference type="ARBA" id="ARBA00001452"/>
    </source>
</evidence>
<dbReference type="Proteomes" id="UP001583193">
    <property type="component" value="Unassembled WGS sequence"/>
</dbReference>
<evidence type="ECO:0000256" key="8">
    <source>
        <dbReference type="PIRNR" id="PIRNR016302"/>
    </source>
</evidence>
<dbReference type="InterPro" id="IPR008928">
    <property type="entry name" value="6-hairpin_glycosidase_sf"/>
</dbReference>
<keyword evidence="7 8" id="KW-0326">Glycosidase</keyword>
<dbReference type="EMBL" id="JAVDPF010000003">
    <property type="protein sequence ID" value="KAL1884873.1"/>
    <property type="molecule type" value="Genomic_DNA"/>
</dbReference>